<dbReference type="GO" id="GO:0004794">
    <property type="term" value="F:threonine deaminase activity"/>
    <property type="evidence" value="ECO:0007669"/>
    <property type="project" value="UniProtKB-EC"/>
</dbReference>
<evidence type="ECO:0000313" key="10">
    <source>
        <dbReference type="EMBL" id="MXQ51824.1"/>
    </source>
</evidence>
<dbReference type="GO" id="GO:0009097">
    <property type="term" value="P:isoleucine biosynthetic process"/>
    <property type="evidence" value="ECO:0007669"/>
    <property type="project" value="TreeGrafter"/>
</dbReference>
<evidence type="ECO:0000313" key="11">
    <source>
        <dbReference type="Proteomes" id="UP000436284"/>
    </source>
</evidence>
<protein>
    <recommendedName>
        <fullName evidence="4">threonine ammonia-lyase</fullName>
        <ecNumber evidence="4">4.3.1.19</ecNumber>
    </recommendedName>
    <alternativeName>
        <fullName evidence="8">Threonine deaminase</fullName>
    </alternativeName>
</protein>
<keyword evidence="5" id="KW-0663">Pyridoxal phosphate</keyword>
<dbReference type="AlphaFoldDB" id="A0A6N8U186"/>
<dbReference type="InterPro" id="IPR050147">
    <property type="entry name" value="Ser/Thr_Dehydratase"/>
</dbReference>
<dbReference type="GO" id="GO:0006565">
    <property type="term" value="P:L-serine catabolic process"/>
    <property type="evidence" value="ECO:0007669"/>
    <property type="project" value="TreeGrafter"/>
</dbReference>
<comment type="caution">
    <text evidence="10">The sequence shown here is derived from an EMBL/GenBank/DDBJ whole genome shotgun (WGS) entry which is preliminary data.</text>
</comment>
<dbReference type="FunFam" id="3.40.50.1100:FF:000005">
    <property type="entry name" value="Threonine dehydratase catabolic"/>
    <property type="match status" value="1"/>
</dbReference>
<evidence type="ECO:0000256" key="4">
    <source>
        <dbReference type="ARBA" id="ARBA00012096"/>
    </source>
</evidence>
<dbReference type="PANTHER" id="PTHR48078:SF6">
    <property type="entry name" value="L-THREONINE DEHYDRATASE CATABOLIC TDCB"/>
    <property type="match status" value="1"/>
</dbReference>
<evidence type="ECO:0000256" key="8">
    <source>
        <dbReference type="ARBA" id="ARBA00031427"/>
    </source>
</evidence>
<accession>A0A6N8U186</accession>
<evidence type="ECO:0000256" key="1">
    <source>
        <dbReference type="ARBA" id="ARBA00001274"/>
    </source>
</evidence>
<evidence type="ECO:0000256" key="2">
    <source>
        <dbReference type="ARBA" id="ARBA00001933"/>
    </source>
</evidence>
<comment type="cofactor">
    <cofactor evidence="2">
        <name>pyridoxal 5'-phosphate</name>
        <dbReference type="ChEBI" id="CHEBI:597326"/>
    </cofactor>
</comment>
<keyword evidence="11" id="KW-1185">Reference proteome</keyword>
<feature type="domain" description="Tryptophan synthase beta chain-like PALP" evidence="9">
    <location>
        <begin position="16"/>
        <end position="303"/>
    </location>
</feature>
<comment type="similarity">
    <text evidence="3">Belongs to the serine/threonine dehydratase family.</text>
</comment>
<comment type="function">
    <text evidence="7">Catalyzes the anaerobic formation of alpha-ketobutyrate and ammonia from threonine in a two-step reaction. The first step involved a dehydration of threonine and a production of enamine intermediates (aminocrotonate), which tautomerizes to its imine form (iminobutyrate). Both intermediates are unstable and short-lived. The second step is the nonenzymatic hydrolysis of the enamine/imine intermediates to form 2-ketobutyrate and free ammonia. In the low water environment of the cell, the second step is accelerated by RidA.</text>
</comment>
<evidence type="ECO:0000256" key="6">
    <source>
        <dbReference type="ARBA" id="ARBA00023239"/>
    </source>
</evidence>
<dbReference type="Gene3D" id="3.40.50.1100">
    <property type="match status" value="2"/>
</dbReference>
<dbReference type="RefSeq" id="WP_160657083.1">
    <property type="nucleotide sequence ID" value="NZ_JBHRWU010000001.1"/>
</dbReference>
<dbReference type="OrthoDB" id="9811476at2"/>
<reference evidence="10 11" key="1">
    <citation type="submission" date="2019-12" db="EMBL/GenBank/DDBJ databases">
        <title>Salinicoccus cyprini sp. nov., isolated from gastro-intestinal tract of mirror carp, Cyprinus carpio var. specularis, collected from Gobind Sagar Reservoir, Himachal Pradesh, India.</title>
        <authorList>
            <person name="Talwar C."/>
            <person name="Singh A.K."/>
            <person name="Lal R."/>
            <person name="Negi R.K."/>
        </authorList>
    </citation>
    <scope>NUCLEOTIDE SEQUENCE [LARGE SCALE GENOMIC DNA]</scope>
    <source>
        <strain evidence="10 11">J-82</strain>
    </source>
</reference>
<evidence type="ECO:0000256" key="3">
    <source>
        <dbReference type="ARBA" id="ARBA00010869"/>
    </source>
</evidence>
<dbReference type="CDD" id="cd01562">
    <property type="entry name" value="Thr-dehyd"/>
    <property type="match status" value="1"/>
</dbReference>
<dbReference type="GO" id="GO:0006567">
    <property type="term" value="P:L-threonine catabolic process"/>
    <property type="evidence" value="ECO:0007669"/>
    <property type="project" value="TreeGrafter"/>
</dbReference>
<proteinExistence type="inferred from homology"/>
<keyword evidence="6" id="KW-0456">Lyase</keyword>
<gene>
    <name evidence="10" type="ORF">GQ671_11160</name>
</gene>
<name>A0A6N8U186_9STAP</name>
<dbReference type="EC" id="4.3.1.19" evidence="4"/>
<dbReference type="InterPro" id="IPR001926">
    <property type="entry name" value="TrpB-like_PALP"/>
</dbReference>
<dbReference type="Proteomes" id="UP000436284">
    <property type="component" value="Unassembled WGS sequence"/>
</dbReference>
<evidence type="ECO:0000259" key="9">
    <source>
        <dbReference type="Pfam" id="PF00291"/>
    </source>
</evidence>
<dbReference type="EMBL" id="WUUK01000004">
    <property type="protein sequence ID" value="MXQ51824.1"/>
    <property type="molecule type" value="Genomic_DNA"/>
</dbReference>
<sequence length="320" mass="34090">MAVTLESIKEAQLKIAPYIVETPLLRADALDEFLGCEVYLKLENMQVTQSFKYRGAISKMLTLSMEEKQNGIITASSGNHGKAVAHAARTLGITATVVVPDTASPFKVGAIKQLGATVIECDVTERFAMSARLAEAHGYTLFHPYDDAEIIMGQGTAGLEIMSQHPALDTVIVPTSGGGLLGGILTAIKQSKADISILGAEPHNMPRYSESLAQKKRVKVESTSTIADALVTDQPGERNFPIVQMYADGMLKASETSISKATKLLLMEGKILAEPSGAISLAAILDGSYLPAADEKVCFVISGGNVGFEQLAQLETVQYE</sequence>
<dbReference type="PANTHER" id="PTHR48078">
    <property type="entry name" value="THREONINE DEHYDRATASE, MITOCHONDRIAL-RELATED"/>
    <property type="match status" value="1"/>
</dbReference>
<comment type="catalytic activity">
    <reaction evidence="1">
        <text>L-threonine = 2-oxobutanoate + NH4(+)</text>
        <dbReference type="Rhea" id="RHEA:22108"/>
        <dbReference type="ChEBI" id="CHEBI:16763"/>
        <dbReference type="ChEBI" id="CHEBI:28938"/>
        <dbReference type="ChEBI" id="CHEBI:57926"/>
        <dbReference type="EC" id="4.3.1.19"/>
    </reaction>
</comment>
<organism evidence="10 11">
    <name type="scientific">Salinicoccus hispanicus</name>
    <dbReference type="NCBI Taxonomy" id="157225"/>
    <lineage>
        <taxon>Bacteria</taxon>
        <taxon>Bacillati</taxon>
        <taxon>Bacillota</taxon>
        <taxon>Bacilli</taxon>
        <taxon>Bacillales</taxon>
        <taxon>Staphylococcaceae</taxon>
        <taxon>Salinicoccus</taxon>
    </lineage>
</organism>
<evidence type="ECO:0000256" key="5">
    <source>
        <dbReference type="ARBA" id="ARBA00022898"/>
    </source>
</evidence>
<dbReference type="Pfam" id="PF00291">
    <property type="entry name" value="PALP"/>
    <property type="match status" value="1"/>
</dbReference>
<dbReference type="InterPro" id="IPR036052">
    <property type="entry name" value="TrpB-like_PALP_sf"/>
</dbReference>
<dbReference type="SUPFAM" id="SSF53686">
    <property type="entry name" value="Tryptophan synthase beta subunit-like PLP-dependent enzymes"/>
    <property type="match status" value="1"/>
</dbReference>
<dbReference type="GO" id="GO:0003941">
    <property type="term" value="F:L-serine ammonia-lyase activity"/>
    <property type="evidence" value="ECO:0007669"/>
    <property type="project" value="TreeGrafter"/>
</dbReference>
<evidence type="ECO:0000256" key="7">
    <source>
        <dbReference type="ARBA" id="ARBA00025527"/>
    </source>
</evidence>